<gene>
    <name evidence="2" type="ORF">EV196_103182</name>
</gene>
<dbReference type="PANTHER" id="PTHR39639">
    <property type="entry name" value="CHROMOSOME 16, WHOLE GENOME SHOTGUN SEQUENCE"/>
    <property type="match status" value="1"/>
</dbReference>
<organism evidence="2 3">
    <name type="scientific">Mariniflexile fucanivorans</name>
    <dbReference type="NCBI Taxonomy" id="264023"/>
    <lineage>
        <taxon>Bacteria</taxon>
        <taxon>Pseudomonadati</taxon>
        <taxon>Bacteroidota</taxon>
        <taxon>Flavobacteriia</taxon>
        <taxon>Flavobacteriales</taxon>
        <taxon>Flavobacteriaceae</taxon>
        <taxon>Mariniflexile</taxon>
    </lineage>
</organism>
<dbReference type="Proteomes" id="UP000295455">
    <property type="component" value="Unassembled WGS sequence"/>
</dbReference>
<dbReference type="Pfam" id="PF03235">
    <property type="entry name" value="GmrSD_N"/>
    <property type="match status" value="1"/>
</dbReference>
<dbReference type="OrthoDB" id="9764212at2"/>
<dbReference type="InterPro" id="IPR004919">
    <property type="entry name" value="GmrSD_N"/>
</dbReference>
<dbReference type="AlphaFoldDB" id="A0A4R1RL10"/>
<evidence type="ECO:0000313" key="2">
    <source>
        <dbReference type="EMBL" id="TCL66766.1"/>
    </source>
</evidence>
<name>A0A4R1RL10_9FLAO</name>
<evidence type="ECO:0000313" key="3">
    <source>
        <dbReference type="Proteomes" id="UP000295455"/>
    </source>
</evidence>
<reference evidence="2 3" key="1">
    <citation type="submission" date="2019-03" db="EMBL/GenBank/DDBJ databases">
        <title>Genomic Encyclopedia of Type Strains, Phase IV (KMG-IV): sequencing the most valuable type-strain genomes for metagenomic binning, comparative biology and taxonomic classification.</title>
        <authorList>
            <person name="Goeker M."/>
        </authorList>
    </citation>
    <scope>NUCLEOTIDE SEQUENCE [LARGE SCALE GENOMIC DNA]</scope>
    <source>
        <strain evidence="2 3">DSM 18792</strain>
    </source>
</reference>
<protein>
    <submittedName>
        <fullName evidence="2">Uncharacterized protein DUF262</fullName>
    </submittedName>
</protein>
<evidence type="ECO:0000259" key="1">
    <source>
        <dbReference type="Pfam" id="PF03235"/>
    </source>
</evidence>
<dbReference type="PANTHER" id="PTHR39639:SF1">
    <property type="entry name" value="DUF262 DOMAIN-CONTAINING PROTEIN"/>
    <property type="match status" value="1"/>
</dbReference>
<comment type="caution">
    <text evidence="2">The sequence shown here is derived from an EMBL/GenBank/DDBJ whole genome shotgun (WGS) entry which is preliminary data.</text>
</comment>
<proteinExistence type="predicted"/>
<dbReference type="EMBL" id="SLUP01000003">
    <property type="protein sequence ID" value="TCL66766.1"/>
    <property type="molecule type" value="Genomic_DNA"/>
</dbReference>
<dbReference type="RefSeq" id="WP_132216978.1">
    <property type="nucleotide sequence ID" value="NZ_OX156936.1"/>
</dbReference>
<sequence>MGNIDNELQQKIFEDEIYQFQRVFQPSPQDIPIIDLFDNYASGKIDHEPEYQRKFVWTLAKQSYFVESLLFGIDTPIIYFVEVEKEVNGYKRIVKEAIDGRQR</sequence>
<accession>A0A4R1RL10</accession>
<keyword evidence="3" id="KW-1185">Reference proteome</keyword>
<feature type="domain" description="GmrSD restriction endonucleases N-terminal" evidence="1">
    <location>
        <begin position="34"/>
        <end position="103"/>
    </location>
</feature>